<comment type="caution">
    <text evidence="3">The sequence shown here is derived from an EMBL/GenBank/DDBJ whole genome shotgun (WGS) entry which is preliminary data.</text>
</comment>
<dbReference type="Proteomes" id="UP000179076">
    <property type="component" value="Unassembled WGS sequence"/>
</dbReference>
<protein>
    <recommendedName>
        <fullName evidence="2">BON domain-containing protein</fullName>
    </recommendedName>
</protein>
<accession>A0A1F6VCX7</accession>
<dbReference type="PROSITE" id="PS50914">
    <property type="entry name" value="BON"/>
    <property type="match status" value="1"/>
</dbReference>
<proteinExistence type="predicted"/>
<dbReference type="Pfam" id="PF04972">
    <property type="entry name" value="BON"/>
    <property type="match status" value="1"/>
</dbReference>
<keyword evidence="1" id="KW-0732">Signal</keyword>
<evidence type="ECO:0000256" key="1">
    <source>
        <dbReference type="SAM" id="SignalP"/>
    </source>
</evidence>
<dbReference type="InterPro" id="IPR007055">
    <property type="entry name" value="BON_dom"/>
</dbReference>
<dbReference type="PROSITE" id="PS51257">
    <property type="entry name" value="PROKAR_LIPOPROTEIN"/>
    <property type="match status" value="1"/>
</dbReference>
<organism evidence="3 4">
    <name type="scientific">Candidatus Muproteobacteria bacterium RBG_16_60_9</name>
    <dbReference type="NCBI Taxonomy" id="1817755"/>
    <lineage>
        <taxon>Bacteria</taxon>
        <taxon>Pseudomonadati</taxon>
        <taxon>Pseudomonadota</taxon>
        <taxon>Candidatus Muproteobacteria</taxon>
    </lineage>
</organism>
<dbReference type="EMBL" id="MFSP01000058">
    <property type="protein sequence ID" value="OGI67513.1"/>
    <property type="molecule type" value="Genomic_DNA"/>
</dbReference>
<evidence type="ECO:0000259" key="2">
    <source>
        <dbReference type="PROSITE" id="PS50914"/>
    </source>
</evidence>
<evidence type="ECO:0000313" key="3">
    <source>
        <dbReference type="EMBL" id="OGI67513.1"/>
    </source>
</evidence>
<feature type="chain" id="PRO_5009527211" description="BON domain-containing protein" evidence="1">
    <location>
        <begin position="23"/>
        <end position="138"/>
    </location>
</feature>
<feature type="signal peptide" evidence="1">
    <location>
        <begin position="1"/>
        <end position="22"/>
    </location>
</feature>
<sequence length="138" mass="14652">METVKNTVRLALAAGLAGLLMACENATLSTASSTERLSVLQDTYAAETKSDGTRDALLVARLTDKLQGDPATSEREIHISVSQGRARLSGFVDSAAAKLRAGALAAETAGIDTVENRLILRYRADMKDDPIGDARVYL</sequence>
<dbReference type="AlphaFoldDB" id="A0A1F6VCX7"/>
<evidence type="ECO:0000313" key="4">
    <source>
        <dbReference type="Proteomes" id="UP000179076"/>
    </source>
</evidence>
<gene>
    <name evidence="3" type="ORF">A2W18_05225</name>
</gene>
<feature type="domain" description="BON" evidence="2">
    <location>
        <begin position="54"/>
        <end position="122"/>
    </location>
</feature>
<reference evidence="3 4" key="1">
    <citation type="journal article" date="2016" name="Nat. Commun.">
        <title>Thousands of microbial genomes shed light on interconnected biogeochemical processes in an aquifer system.</title>
        <authorList>
            <person name="Anantharaman K."/>
            <person name="Brown C.T."/>
            <person name="Hug L.A."/>
            <person name="Sharon I."/>
            <person name="Castelle C.J."/>
            <person name="Probst A.J."/>
            <person name="Thomas B.C."/>
            <person name="Singh A."/>
            <person name="Wilkins M.J."/>
            <person name="Karaoz U."/>
            <person name="Brodie E.L."/>
            <person name="Williams K.H."/>
            <person name="Hubbard S.S."/>
            <person name="Banfield J.F."/>
        </authorList>
    </citation>
    <scope>NUCLEOTIDE SEQUENCE [LARGE SCALE GENOMIC DNA]</scope>
</reference>
<dbReference type="Gene3D" id="3.30.1340.30">
    <property type="match status" value="1"/>
</dbReference>
<name>A0A1F6VCX7_9PROT</name>